<dbReference type="Gene3D" id="1.10.10.2840">
    <property type="entry name" value="PucR C-terminal helix-turn-helix domain"/>
    <property type="match status" value="1"/>
</dbReference>
<feature type="domain" description="PucR C-terminal helix-turn-helix" evidence="1">
    <location>
        <begin position="344"/>
        <end position="398"/>
    </location>
</feature>
<dbReference type="InterPro" id="IPR025736">
    <property type="entry name" value="PucR_C-HTH_dom"/>
</dbReference>
<evidence type="ECO:0000313" key="2">
    <source>
        <dbReference type="EMBL" id="SLM17369.1"/>
    </source>
</evidence>
<dbReference type="InterPro" id="IPR051448">
    <property type="entry name" value="CdaR-like_regulators"/>
</dbReference>
<gene>
    <name evidence="2" type="ORF">SPIRO4BDMA_30006</name>
</gene>
<dbReference type="PANTHER" id="PTHR33744">
    <property type="entry name" value="CARBOHYDRATE DIACID REGULATOR"/>
    <property type="match status" value="1"/>
</dbReference>
<dbReference type="InterPro" id="IPR042070">
    <property type="entry name" value="PucR_C-HTH_sf"/>
</dbReference>
<reference evidence="2" key="1">
    <citation type="submission" date="2017-02" db="EMBL/GenBank/DDBJ databases">
        <authorList>
            <person name="Regsiter A."/>
            <person name="William W."/>
        </authorList>
    </citation>
    <scope>NUCLEOTIDE SEQUENCE</scope>
    <source>
        <strain evidence="2">BdmA 4</strain>
    </source>
</reference>
<accession>A0A3P3XMY7</accession>
<dbReference type="PANTHER" id="PTHR33744:SF1">
    <property type="entry name" value="DNA-BINDING TRANSCRIPTIONAL ACTIVATOR ADER"/>
    <property type="match status" value="1"/>
</dbReference>
<dbReference type="AlphaFoldDB" id="A0A3P3XMY7"/>
<sequence length="407" mass="46666">MENLEEDSLYPTLLNALITGGLEPIAQAAFDYLKHPFILVDAEYNRLVQIPNEPIGDMIWDSIWENDGVPLNLLQLFSDEHLLQKNYNSNKSFFANWGSLEKCPRILSNISVKNSIVGYTATLYLHDACTEHDLAAIDLISQVFAIEFQRQNLHVTEVHTMWALFLTNLFEGKIKNHKDLAQWELYTKHSLNRDFCVVAAQPYKGTSEQSSLPYIRKSIESFYPLLHPVISDEYLYFLLSDISSNHSYESELKSLVANLADYNLHIGVSYRFSDVLDIGIYKDQATLAVANGSSSADPSHVYFYQDCALGEFFLGASEHMNKQNYLHPAIHELRDYDKEKNTDYLHTLSVYILSMCNASETLKQLHIHRNTLPYRLRAIEKIANLDLNDARTCAHLLCSFYLLQYAE</sequence>
<dbReference type="EMBL" id="FWDO01000003">
    <property type="protein sequence ID" value="SLM17369.1"/>
    <property type="molecule type" value="Genomic_DNA"/>
</dbReference>
<evidence type="ECO:0000259" key="1">
    <source>
        <dbReference type="Pfam" id="PF13556"/>
    </source>
</evidence>
<name>A0A3P3XMY7_9SPIR</name>
<organism evidence="2">
    <name type="scientific">uncultured spirochete</name>
    <dbReference type="NCBI Taxonomy" id="156406"/>
    <lineage>
        <taxon>Bacteria</taxon>
        <taxon>Pseudomonadati</taxon>
        <taxon>Spirochaetota</taxon>
        <taxon>Spirochaetia</taxon>
        <taxon>Spirochaetales</taxon>
        <taxon>environmental samples</taxon>
    </lineage>
</organism>
<dbReference type="Pfam" id="PF13556">
    <property type="entry name" value="HTH_30"/>
    <property type="match status" value="1"/>
</dbReference>
<protein>
    <recommendedName>
        <fullName evidence="1">PucR C-terminal helix-turn-helix domain-containing protein</fullName>
    </recommendedName>
</protein>
<proteinExistence type="predicted"/>